<dbReference type="Proteomes" id="UP000585614">
    <property type="component" value="Unassembled WGS sequence"/>
</dbReference>
<feature type="compositionally biased region" description="Polar residues" evidence="1">
    <location>
        <begin position="29"/>
        <end position="38"/>
    </location>
</feature>
<feature type="region of interest" description="Disordered" evidence="1">
    <location>
        <begin position="102"/>
        <end position="134"/>
    </location>
</feature>
<sequence length="264" mass="28564">MRVHSANVMSADPQPRHQNSLRSDHTPIRTDTQPPNTGHLTEIAFVYMGRVKMYRLAHINAQQQSEGLAHVAGTLWVGQRAPTLPESDALISGEGVAVPREHSTAQPTSAVSWPCYRPTTAEGSDTGQHPGGNSHNSELLLGPVNAWGHAPGAFPLAGLLMYANYLTDRTLNQETATRLAPWLIVEVDVFPKCTPPIALQMHGHQKLPLGSLSRSEKGLRAVGVWTLQNVLEGGIPARSKSWKALGVGPIMCHKPPMGLVKLDM</sequence>
<protein>
    <submittedName>
        <fullName evidence="2">Uncharacterized protein</fullName>
    </submittedName>
</protein>
<evidence type="ECO:0000313" key="2">
    <source>
        <dbReference type="EMBL" id="KAF6351598.1"/>
    </source>
</evidence>
<feature type="region of interest" description="Disordered" evidence="1">
    <location>
        <begin position="1"/>
        <end position="38"/>
    </location>
</feature>
<reference evidence="2 3" key="1">
    <citation type="journal article" date="2020" name="Nature">
        <title>Six reference-quality genomes reveal evolution of bat adaptations.</title>
        <authorList>
            <person name="Jebb D."/>
            <person name="Huang Z."/>
            <person name="Pippel M."/>
            <person name="Hughes G.M."/>
            <person name="Lavrichenko K."/>
            <person name="Devanna P."/>
            <person name="Winkler S."/>
            <person name="Jermiin L.S."/>
            <person name="Skirmuntt E.C."/>
            <person name="Katzourakis A."/>
            <person name="Burkitt-Gray L."/>
            <person name="Ray D.A."/>
            <person name="Sullivan K.A.M."/>
            <person name="Roscito J.G."/>
            <person name="Kirilenko B.M."/>
            <person name="Davalos L.M."/>
            <person name="Corthals A.P."/>
            <person name="Power M.L."/>
            <person name="Jones G."/>
            <person name="Ransome R.D."/>
            <person name="Dechmann D.K.N."/>
            <person name="Locatelli A.G."/>
            <person name="Puechmaille S.J."/>
            <person name="Fedrigo O."/>
            <person name="Jarvis E.D."/>
            <person name="Hiller M."/>
            <person name="Vernes S.C."/>
            <person name="Myers E.W."/>
            <person name="Teeling E.C."/>
        </authorList>
    </citation>
    <scope>NUCLEOTIDE SEQUENCE [LARGE SCALE GENOMIC DNA]</scope>
    <source>
        <strain evidence="2">MRhiFer1</strain>
        <tissue evidence="2">Lung</tissue>
    </source>
</reference>
<comment type="caution">
    <text evidence="2">The sequence shown here is derived from an EMBL/GenBank/DDBJ whole genome shotgun (WGS) entry which is preliminary data.</text>
</comment>
<organism evidence="2 3">
    <name type="scientific">Rhinolophus ferrumequinum</name>
    <name type="common">Greater horseshoe bat</name>
    <dbReference type="NCBI Taxonomy" id="59479"/>
    <lineage>
        <taxon>Eukaryota</taxon>
        <taxon>Metazoa</taxon>
        <taxon>Chordata</taxon>
        <taxon>Craniata</taxon>
        <taxon>Vertebrata</taxon>
        <taxon>Euteleostomi</taxon>
        <taxon>Mammalia</taxon>
        <taxon>Eutheria</taxon>
        <taxon>Laurasiatheria</taxon>
        <taxon>Chiroptera</taxon>
        <taxon>Yinpterochiroptera</taxon>
        <taxon>Rhinolophoidea</taxon>
        <taxon>Rhinolophidae</taxon>
        <taxon>Rhinolophinae</taxon>
        <taxon>Rhinolophus</taxon>
    </lineage>
</organism>
<evidence type="ECO:0000256" key="1">
    <source>
        <dbReference type="SAM" id="MobiDB-lite"/>
    </source>
</evidence>
<dbReference type="EMBL" id="JACAGC010000008">
    <property type="protein sequence ID" value="KAF6351598.1"/>
    <property type="molecule type" value="Genomic_DNA"/>
</dbReference>
<dbReference type="AlphaFoldDB" id="A0A7J7XPX0"/>
<evidence type="ECO:0000313" key="3">
    <source>
        <dbReference type="Proteomes" id="UP000585614"/>
    </source>
</evidence>
<accession>A0A7J7XPX0</accession>
<feature type="compositionally biased region" description="Polar residues" evidence="1">
    <location>
        <begin position="121"/>
        <end position="134"/>
    </location>
</feature>
<name>A0A7J7XPX0_RHIFE</name>
<proteinExistence type="predicted"/>
<gene>
    <name evidence="2" type="ORF">mRhiFer1_010116</name>
</gene>